<dbReference type="InterPro" id="IPR050536">
    <property type="entry name" value="DtxR_MntR_Metal-Reg"/>
</dbReference>
<evidence type="ECO:0000313" key="16">
    <source>
        <dbReference type="Proteomes" id="UP000199534"/>
    </source>
</evidence>
<dbReference type="SUPFAM" id="SSF47979">
    <property type="entry name" value="Iron-dependent repressor protein, dimerization domain"/>
    <property type="match status" value="1"/>
</dbReference>
<keyword evidence="16" id="KW-1185">Reference proteome</keyword>
<dbReference type="PANTHER" id="PTHR33238">
    <property type="entry name" value="IRON (METAL) DEPENDENT REPRESSOR, DTXR FAMILY"/>
    <property type="match status" value="1"/>
</dbReference>
<evidence type="ECO:0000256" key="7">
    <source>
        <dbReference type="ARBA" id="ARBA00023015"/>
    </source>
</evidence>
<accession>A0A1I6FYR1</accession>
<evidence type="ECO:0000256" key="1">
    <source>
        <dbReference type="ARBA" id="ARBA00004496"/>
    </source>
</evidence>
<comment type="similarity">
    <text evidence="2">Belongs to the DtxR/MntR family.</text>
</comment>
<dbReference type="GO" id="GO:0003700">
    <property type="term" value="F:DNA-binding transcription factor activity"/>
    <property type="evidence" value="ECO:0007669"/>
    <property type="project" value="InterPro"/>
</dbReference>
<dbReference type="InterPro" id="IPR036388">
    <property type="entry name" value="WH-like_DNA-bd_sf"/>
</dbReference>
<dbReference type="InterPro" id="IPR036421">
    <property type="entry name" value="Fe_dep_repressor_sf"/>
</dbReference>
<dbReference type="Gene3D" id="2.30.30.90">
    <property type="match status" value="1"/>
</dbReference>
<dbReference type="OrthoDB" id="9791355at2"/>
<dbReference type="InterPro" id="IPR038157">
    <property type="entry name" value="FeoA_core_dom"/>
</dbReference>
<name>A0A1I6FYR1_9FLAO</name>
<keyword evidence="10" id="KW-0804">Transcription</keyword>
<keyword evidence="7" id="KW-0805">Transcription regulation</keyword>
<keyword evidence="5" id="KW-0963">Cytoplasm</keyword>
<feature type="domain" description="HTH dtxR-type" evidence="14">
    <location>
        <begin position="1"/>
        <end position="63"/>
    </location>
</feature>
<comment type="subcellular location">
    <subcellularLocation>
        <location evidence="1">Cytoplasm</location>
    </subcellularLocation>
</comment>
<keyword evidence="9" id="KW-0010">Activator</keyword>
<dbReference type="GO" id="GO:0003677">
    <property type="term" value="F:DNA binding"/>
    <property type="evidence" value="ECO:0007669"/>
    <property type="project" value="UniProtKB-KW"/>
</dbReference>
<dbReference type="Proteomes" id="UP000199534">
    <property type="component" value="Unassembled WGS sequence"/>
</dbReference>
<evidence type="ECO:0000256" key="4">
    <source>
        <dbReference type="ARBA" id="ARBA00022386"/>
    </source>
</evidence>
<dbReference type="PANTHER" id="PTHR33238:SF11">
    <property type="entry name" value="TRANSCRIPTIONAL REGULATOR MNTR"/>
    <property type="match status" value="1"/>
</dbReference>
<evidence type="ECO:0000256" key="2">
    <source>
        <dbReference type="ARBA" id="ARBA00007871"/>
    </source>
</evidence>
<evidence type="ECO:0000256" key="13">
    <source>
        <dbReference type="ARBA" id="ARBA00032593"/>
    </source>
</evidence>
<evidence type="ECO:0000256" key="3">
    <source>
        <dbReference type="ARBA" id="ARBA00011738"/>
    </source>
</evidence>
<comment type="subunit">
    <text evidence="3">Homodimer.</text>
</comment>
<dbReference type="FunFam" id="1.10.60.10:FF:000004">
    <property type="entry name" value="DtxR family transcriptional regulator"/>
    <property type="match status" value="1"/>
</dbReference>
<dbReference type="PROSITE" id="PS50944">
    <property type="entry name" value="HTH_DTXR"/>
    <property type="match status" value="1"/>
</dbReference>
<evidence type="ECO:0000313" key="15">
    <source>
        <dbReference type="EMBL" id="SFR35054.1"/>
    </source>
</evidence>
<protein>
    <recommendedName>
        <fullName evidence="4">Transcriptional regulator MntR</fullName>
    </recommendedName>
    <alternativeName>
        <fullName evidence="13">Manganese transport regulator</fullName>
    </alternativeName>
</protein>
<keyword evidence="11" id="KW-0464">Manganese</keyword>
<dbReference type="GO" id="GO:0005737">
    <property type="term" value="C:cytoplasm"/>
    <property type="evidence" value="ECO:0007669"/>
    <property type="project" value="UniProtKB-SubCell"/>
</dbReference>
<sequence length="219" mass="24701">MTHSEENYIKGIYHLSEAGAGSVSTTTLATHMETKPSSVTDMIKRLAGKELVNYKKYQGVRLTEQGQLKALQIIRKHRLWETFLVEKLDFNWDEVHEVAEQLEHIKSDMLVDRLDALLDYPDYDPHGDPIPDKDGAFKTRDKKLLANLGPGKSGQCVGVVDSSAAYLKFLDKHGIALGDSITVLEREEFDQSLKIRIGTRNFSVSQRIASNLYVKPIEN</sequence>
<dbReference type="InterPro" id="IPR022689">
    <property type="entry name" value="Iron_dep_repressor"/>
</dbReference>
<dbReference type="Pfam" id="PF01325">
    <property type="entry name" value="Fe_dep_repress"/>
    <property type="match status" value="1"/>
</dbReference>
<dbReference type="RefSeq" id="WP_092981033.1">
    <property type="nucleotide sequence ID" value="NZ_FOYQ01000001.1"/>
</dbReference>
<evidence type="ECO:0000256" key="11">
    <source>
        <dbReference type="ARBA" id="ARBA00023211"/>
    </source>
</evidence>
<evidence type="ECO:0000256" key="10">
    <source>
        <dbReference type="ARBA" id="ARBA00023163"/>
    </source>
</evidence>
<evidence type="ECO:0000256" key="5">
    <source>
        <dbReference type="ARBA" id="ARBA00022490"/>
    </source>
</evidence>
<dbReference type="STRING" id="400055.SAMN04490243_0930"/>
<organism evidence="15 16">
    <name type="scientific">Robiginitalea myxolifaciens</name>
    <dbReference type="NCBI Taxonomy" id="400055"/>
    <lineage>
        <taxon>Bacteria</taxon>
        <taxon>Pseudomonadati</taxon>
        <taxon>Bacteroidota</taxon>
        <taxon>Flavobacteriia</taxon>
        <taxon>Flavobacteriales</taxon>
        <taxon>Flavobacteriaceae</taxon>
        <taxon>Robiginitalea</taxon>
    </lineage>
</organism>
<keyword evidence="8" id="KW-0238">DNA-binding</keyword>
<evidence type="ECO:0000256" key="6">
    <source>
        <dbReference type="ARBA" id="ARBA00022491"/>
    </source>
</evidence>
<keyword evidence="6" id="KW-0678">Repressor</keyword>
<dbReference type="InterPro" id="IPR001367">
    <property type="entry name" value="Fe_dep_repressor"/>
</dbReference>
<dbReference type="Gene3D" id="1.10.10.10">
    <property type="entry name" value="Winged helix-like DNA-binding domain superfamily/Winged helix DNA-binding domain"/>
    <property type="match status" value="1"/>
</dbReference>
<dbReference type="GO" id="GO:0046914">
    <property type="term" value="F:transition metal ion binding"/>
    <property type="evidence" value="ECO:0007669"/>
    <property type="project" value="InterPro"/>
</dbReference>
<reference evidence="15 16" key="1">
    <citation type="submission" date="2016-10" db="EMBL/GenBank/DDBJ databases">
        <authorList>
            <person name="de Groot N.N."/>
        </authorList>
    </citation>
    <scope>NUCLEOTIDE SEQUENCE [LARGE SCALE GENOMIC DNA]</scope>
    <source>
        <strain evidence="15 16">DSM 21019</strain>
    </source>
</reference>
<comment type="function">
    <text evidence="12">In the presence of manganese, represses expression of mntH and mntS. Up-regulates expression of mntP.</text>
</comment>
<dbReference type="Pfam" id="PF04023">
    <property type="entry name" value="FeoA"/>
    <property type="match status" value="1"/>
</dbReference>
<dbReference type="InterPro" id="IPR022687">
    <property type="entry name" value="HTH_DTXR"/>
</dbReference>
<proteinExistence type="inferred from homology"/>
<dbReference type="InterPro" id="IPR036390">
    <property type="entry name" value="WH_DNA-bd_sf"/>
</dbReference>
<dbReference type="EMBL" id="FOYQ01000001">
    <property type="protein sequence ID" value="SFR35054.1"/>
    <property type="molecule type" value="Genomic_DNA"/>
</dbReference>
<dbReference type="SMART" id="SM00899">
    <property type="entry name" value="FeoA"/>
    <property type="match status" value="1"/>
</dbReference>
<dbReference type="SMART" id="SM00529">
    <property type="entry name" value="HTH_DTXR"/>
    <property type="match status" value="1"/>
</dbReference>
<dbReference type="Pfam" id="PF02742">
    <property type="entry name" value="Fe_dep_repr_C"/>
    <property type="match status" value="1"/>
</dbReference>
<evidence type="ECO:0000256" key="9">
    <source>
        <dbReference type="ARBA" id="ARBA00023159"/>
    </source>
</evidence>
<dbReference type="AlphaFoldDB" id="A0A1I6FYR1"/>
<evidence type="ECO:0000256" key="12">
    <source>
        <dbReference type="ARBA" id="ARBA00025185"/>
    </source>
</evidence>
<dbReference type="SUPFAM" id="SSF46785">
    <property type="entry name" value="Winged helix' DNA-binding domain"/>
    <property type="match status" value="1"/>
</dbReference>
<dbReference type="InterPro" id="IPR007167">
    <property type="entry name" value="Fe-transptr_FeoA-like"/>
</dbReference>
<dbReference type="GO" id="GO:0046983">
    <property type="term" value="F:protein dimerization activity"/>
    <property type="evidence" value="ECO:0007669"/>
    <property type="project" value="InterPro"/>
</dbReference>
<evidence type="ECO:0000259" key="14">
    <source>
        <dbReference type="PROSITE" id="PS50944"/>
    </source>
</evidence>
<dbReference type="Gene3D" id="1.10.60.10">
    <property type="entry name" value="Iron dependent repressor, metal binding and dimerisation domain"/>
    <property type="match status" value="1"/>
</dbReference>
<evidence type="ECO:0000256" key="8">
    <source>
        <dbReference type="ARBA" id="ARBA00023125"/>
    </source>
</evidence>
<gene>
    <name evidence="15" type="ORF">SAMN04490243_0930</name>
</gene>